<dbReference type="RefSeq" id="WP_108778154.1">
    <property type="nucleotide sequence ID" value="NZ_CP029186.1"/>
</dbReference>
<organism evidence="2 3">
    <name type="scientific">Flavobacterium album</name>
    <dbReference type="NCBI Taxonomy" id="2175091"/>
    <lineage>
        <taxon>Bacteria</taxon>
        <taxon>Pseudomonadati</taxon>
        <taxon>Bacteroidota</taxon>
        <taxon>Flavobacteriia</taxon>
        <taxon>Flavobacteriales</taxon>
        <taxon>Flavobacteriaceae</taxon>
        <taxon>Flavobacterium</taxon>
    </lineage>
</organism>
<dbReference type="AlphaFoldDB" id="A0A2S1QYJ3"/>
<feature type="signal peptide" evidence="1">
    <location>
        <begin position="1"/>
        <end position="21"/>
    </location>
</feature>
<accession>A0A2S1QYJ3</accession>
<keyword evidence="1" id="KW-0732">Signal</keyword>
<reference evidence="2 3" key="1">
    <citation type="submission" date="2018-04" db="EMBL/GenBank/DDBJ databases">
        <title>Genome sequencing of Flavobacterium sp. HYN0059.</title>
        <authorList>
            <person name="Yi H."/>
            <person name="Baek C."/>
        </authorList>
    </citation>
    <scope>NUCLEOTIDE SEQUENCE [LARGE SCALE GENOMIC DNA]</scope>
    <source>
        <strain evidence="2 3">HYN0059</strain>
    </source>
</reference>
<protein>
    <submittedName>
        <fullName evidence="2">Uncharacterized protein</fullName>
    </submittedName>
</protein>
<dbReference type="Proteomes" id="UP000244929">
    <property type="component" value="Chromosome"/>
</dbReference>
<dbReference type="EMBL" id="CP029186">
    <property type="protein sequence ID" value="AWH85452.1"/>
    <property type="molecule type" value="Genomic_DNA"/>
</dbReference>
<evidence type="ECO:0000313" key="2">
    <source>
        <dbReference type="EMBL" id="AWH85452.1"/>
    </source>
</evidence>
<gene>
    <name evidence="2" type="ORF">HYN59_10135</name>
</gene>
<dbReference type="OrthoDB" id="1117657at2"/>
<feature type="chain" id="PRO_5015703245" evidence="1">
    <location>
        <begin position="22"/>
        <end position="354"/>
    </location>
</feature>
<proteinExistence type="predicted"/>
<dbReference type="KEGG" id="falb:HYN59_10135"/>
<name>A0A2S1QYJ3_9FLAO</name>
<sequence length="354" mass="39065">MRTIKHNVILLLLALPALAFAWDGDGPMNGKIIKEKKISKSYSVNNNAGLRVNNQFGSVYVTSWDQDQTVIDVVIKVSGDKEDLVNKRLNSITINFEATKALVSARTEIGNFSGRNTNMEINYTIKIPKKGAIDISNQYGNTIVGKIYGRGQLNCQYGDLSIDELNSDMNSINLQYSGTSKINYIKSADVNVQYSGFSLTKAGSLKLKGQYTGMNIGEVQDITYKTEYGDLNIKKGGKITGGGDYSALRFGYVTGIFNTTCNYGEVRIGGMDNDVKNIAINATYSAVNITYNDAAPFDFELSTEYGGIRGLSGFRISDKKEKDNKLYYKGYYKNAGVNRIFIKNEYGDINLTKG</sequence>
<evidence type="ECO:0000313" key="3">
    <source>
        <dbReference type="Proteomes" id="UP000244929"/>
    </source>
</evidence>
<keyword evidence="3" id="KW-1185">Reference proteome</keyword>
<evidence type="ECO:0000256" key="1">
    <source>
        <dbReference type="SAM" id="SignalP"/>
    </source>
</evidence>